<proteinExistence type="predicted"/>
<dbReference type="SUPFAM" id="SSF53448">
    <property type="entry name" value="Nucleotide-diphospho-sugar transferases"/>
    <property type="match status" value="1"/>
</dbReference>
<dbReference type="EMBL" id="AAOW01000024">
    <property type="protein sequence ID" value="EAR60079.1"/>
    <property type="molecule type" value="Genomic_DNA"/>
</dbReference>
<keyword evidence="3" id="KW-0548">Nucleotidyltransferase</keyword>
<evidence type="ECO:0000256" key="1">
    <source>
        <dbReference type="ARBA" id="ARBA00001933"/>
    </source>
</evidence>
<sequence length="676" mass="75238">MKVLMIVQARLGSSRLAGKVLKEVVGQPLLKIMLSRLSKSKCADQIVVATGEEHENASLIEAVKSWGYSIYAGSQHDVLKRFYDCAEQYNPEYVVRLTGDCPLIDVTLVDEVIESILNSDFEYVCNNYPATYPDGLDAEVFTFDALKNAYLNAVDSYDREHVTPYLRKPGFFKTHTLSADKNHSDKRWTLDQIEDLEVIKFVFEALAPDVHFGWKEVLELQCEQPAKFEANCEIQRNEGSTMSSGTKLWRRAKQLIPGGNMLLSKRPEMFLPDGWPTYFSEASGIVVKDLDGNSFTDMALMGVGTNTLGYGHPKVDEAVQRTVRQGNMSSLNCPEEVMLAERMVALHPWADMVRFSRAGGEANSIAIRIARAATGRDKIAVCGYHGWHDWYLSVNLSSDDSLDQHLLPGLDPKGVPKDLEGSVITFMPNDIERLRGIIEGDEIAVVKMEVKRNIEPEDGYLQAVRELCDKHGVVLIFDECTSGFRETFGGLHLKYGVNPDMAVFGKALGNGYPITAVIGTRDVMDAAQSTFISSTFWTERIGPSAALATLEVMEQEQSWLQITDYGCKVRDAWKHLAERYKLDIECFGLPALGGFSLKGEQAVVLKTLISQELLKQGILASNALYPSIAHTEDHLLSYLKHLEAVFSTFSSCIKQGDDPMGLLDGALCHSTFKRLN</sequence>
<keyword evidence="3" id="KW-0808">Transferase</keyword>
<dbReference type="SUPFAM" id="SSF53383">
    <property type="entry name" value="PLP-dependent transferases"/>
    <property type="match status" value="1"/>
</dbReference>
<dbReference type="InterPro" id="IPR029044">
    <property type="entry name" value="Nucleotide-diphossugar_trans"/>
</dbReference>
<dbReference type="GO" id="GO:0008483">
    <property type="term" value="F:transaminase activity"/>
    <property type="evidence" value="ECO:0007669"/>
    <property type="project" value="UniProtKB-KW"/>
</dbReference>
<keyword evidence="4" id="KW-1185">Reference proteome</keyword>
<gene>
    <name evidence="3" type="ORF">MED92_17107</name>
</gene>
<dbReference type="Gene3D" id="3.40.640.10">
    <property type="entry name" value="Type I PLP-dependent aspartate aminotransferase-like (Major domain)"/>
    <property type="match status" value="1"/>
</dbReference>
<dbReference type="InterPro" id="IPR015424">
    <property type="entry name" value="PyrdxlP-dep_Trfase"/>
</dbReference>
<dbReference type="InterPro" id="IPR003329">
    <property type="entry name" value="Cytidylyl_trans"/>
</dbReference>
<dbReference type="GO" id="GO:0016779">
    <property type="term" value="F:nucleotidyltransferase activity"/>
    <property type="evidence" value="ECO:0007669"/>
    <property type="project" value="UniProtKB-KW"/>
</dbReference>
<keyword evidence="3" id="KW-0032">Aminotransferase</keyword>
<keyword evidence="2" id="KW-0663">Pyridoxal phosphate</keyword>
<dbReference type="InterPro" id="IPR005814">
    <property type="entry name" value="Aminotrans_3"/>
</dbReference>
<organism evidence="3 4">
    <name type="scientific">Neptuniibacter caesariensis</name>
    <dbReference type="NCBI Taxonomy" id="207954"/>
    <lineage>
        <taxon>Bacteria</taxon>
        <taxon>Pseudomonadati</taxon>
        <taxon>Pseudomonadota</taxon>
        <taxon>Gammaproteobacteria</taxon>
        <taxon>Oceanospirillales</taxon>
        <taxon>Oceanospirillaceae</taxon>
        <taxon>Neptuniibacter</taxon>
    </lineage>
</organism>
<dbReference type="AlphaFoldDB" id="A0A7U8C534"/>
<dbReference type="Pfam" id="PF00202">
    <property type="entry name" value="Aminotran_3"/>
    <property type="match status" value="1"/>
</dbReference>
<dbReference type="CDD" id="cd02518">
    <property type="entry name" value="GT2_SpsF"/>
    <property type="match status" value="1"/>
</dbReference>
<accession>A0A7U8C534</accession>
<dbReference type="InterPro" id="IPR015421">
    <property type="entry name" value="PyrdxlP-dep_Trfase_major"/>
</dbReference>
<dbReference type="RefSeq" id="WP_007021086.1">
    <property type="nucleotide sequence ID" value="NZ_CH724125.1"/>
</dbReference>
<evidence type="ECO:0000256" key="2">
    <source>
        <dbReference type="ARBA" id="ARBA00022898"/>
    </source>
</evidence>
<dbReference type="Gene3D" id="3.90.550.10">
    <property type="entry name" value="Spore Coat Polysaccharide Biosynthesis Protein SpsA, Chain A"/>
    <property type="match status" value="1"/>
</dbReference>
<comment type="cofactor">
    <cofactor evidence="1">
        <name>pyridoxal 5'-phosphate</name>
        <dbReference type="ChEBI" id="CHEBI:597326"/>
    </cofactor>
</comment>
<comment type="caution">
    <text evidence="3">The sequence shown here is derived from an EMBL/GenBank/DDBJ whole genome shotgun (WGS) entry which is preliminary data.</text>
</comment>
<dbReference type="GO" id="GO:0030170">
    <property type="term" value="F:pyridoxal phosphate binding"/>
    <property type="evidence" value="ECO:0007669"/>
    <property type="project" value="InterPro"/>
</dbReference>
<dbReference type="Pfam" id="PF02348">
    <property type="entry name" value="CTP_transf_3"/>
    <property type="match status" value="1"/>
</dbReference>
<dbReference type="Gene3D" id="3.90.1150.10">
    <property type="entry name" value="Aspartate Aminotransferase, domain 1"/>
    <property type="match status" value="1"/>
</dbReference>
<dbReference type="PANTHER" id="PTHR43713">
    <property type="entry name" value="GLUTAMATE-1-SEMIALDEHYDE 2,1-AMINOMUTASE"/>
    <property type="match status" value="1"/>
</dbReference>
<dbReference type="OrthoDB" id="9801052at2"/>
<dbReference type="Proteomes" id="UP000002171">
    <property type="component" value="Unassembled WGS sequence"/>
</dbReference>
<evidence type="ECO:0000313" key="3">
    <source>
        <dbReference type="EMBL" id="EAR60079.1"/>
    </source>
</evidence>
<protein>
    <submittedName>
        <fullName evidence="3">Acylneuraminate cytidylyltransferase:Aminotransferase class-III</fullName>
    </submittedName>
</protein>
<dbReference type="InterPro" id="IPR015422">
    <property type="entry name" value="PyrdxlP-dep_Trfase_small"/>
</dbReference>
<name>A0A7U8C534_NEPCE</name>
<evidence type="ECO:0000313" key="4">
    <source>
        <dbReference type="Proteomes" id="UP000002171"/>
    </source>
</evidence>
<reference evidence="3 4" key="1">
    <citation type="submission" date="2006-02" db="EMBL/GenBank/DDBJ databases">
        <authorList>
            <person name="Pinhassi J."/>
            <person name="Pedros-Alio C."/>
            <person name="Ferriera S."/>
            <person name="Johnson J."/>
            <person name="Kravitz S."/>
            <person name="Halpern A."/>
            <person name="Remington K."/>
            <person name="Beeson K."/>
            <person name="Tran B."/>
            <person name="Rogers Y.-H."/>
            <person name="Friedman R."/>
            <person name="Venter J.C."/>
        </authorList>
    </citation>
    <scope>NUCLEOTIDE SEQUENCE [LARGE SCALE GENOMIC DNA]</scope>
    <source>
        <strain evidence="3 4">MED92</strain>
    </source>
</reference>
<dbReference type="PANTHER" id="PTHR43713:SF3">
    <property type="entry name" value="GLUTAMATE-1-SEMIALDEHYDE 2,1-AMINOMUTASE 1, CHLOROPLASTIC-RELATED"/>
    <property type="match status" value="1"/>
</dbReference>